<evidence type="ECO:0000313" key="2">
    <source>
        <dbReference type="EMBL" id="UXI69980.1"/>
    </source>
</evidence>
<dbReference type="Proteomes" id="UP001064632">
    <property type="component" value="Chromosome"/>
</dbReference>
<dbReference type="InterPro" id="IPR039022">
    <property type="entry name" value="KaiB-like"/>
</dbReference>
<dbReference type="InterPro" id="IPR036249">
    <property type="entry name" value="Thioredoxin-like_sf"/>
</dbReference>
<dbReference type="RefSeq" id="WP_261696932.1">
    <property type="nucleotide sequence ID" value="NZ_CP104694.1"/>
</dbReference>
<sequence>MHSDPATSSIPAGRTVLRLYVAGDAPNSRRARANLDHIREQLRGDVEIEVVDALAQPKRALADHIVVMPCLIKVSPGPSAAVFGQLAHAEEVLQALGIEEP</sequence>
<evidence type="ECO:0000313" key="3">
    <source>
        <dbReference type="Proteomes" id="UP001064632"/>
    </source>
</evidence>
<protein>
    <recommendedName>
        <fullName evidence="1">KaiB domain-containing protein</fullName>
    </recommendedName>
</protein>
<proteinExistence type="predicted"/>
<accession>A0ABY6BLR0</accession>
<reference evidence="2" key="1">
    <citation type="submission" date="2022-09" db="EMBL/GenBank/DDBJ databases">
        <title>Tahibacter sp. nov., isolated from a fresh water.</title>
        <authorList>
            <person name="Baek J.H."/>
            <person name="Lee J.K."/>
            <person name="Kim J.M."/>
            <person name="Jeon C.O."/>
        </authorList>
    </citation>
    <scope>NUCLEOTIDE SEQUENCE</scope>
    <source>
        <strain evidence="2">W38</strain>
    </source>
</reference>
<gene>
    <name evidence="2" type="ORF">N4264_10235</name>
</gene>
<keyword evidence="3" id="KW-1185">Reference proteome</keyword>
<dbReference type="SMART" id="SM01248">
    <property type="entry name" value="KaiB"/>
    <property type="match status" value="1"/>
</dbReference>
<dbReference type="InterPro" id="IPR011649">
    <property type="entry name" value="KaiB_domain"/>
</dbReference>
<organism evidence="2 3">
    <name type="scientific">Tahibacter amnicola</name>
    <dbReference type="NCBI Taxonomy" id="2976241"/>
    <lineage>
        <taxon>Bacteria</taxon>
        <taxon>Pseudomonadati</taxon>
        <taxon>Pseudomonadota</taxon>
        <taxon>Gammaproteobacteria</taxon>
        <taxon>Lysobacterales</taxon>
        <taxon>Rhodanobacteraceae</taxon>
        <taxon>Tahibacter</taxon>
    </lineage>
</organism>
<dbReference type="EMBL" id="CP104694">
    <property type="protein sequence ID" value="UXI69980.1"/>
    <property type="molecule type" value="Genomic_DNA"/>
</dbReference>
<name>A0ABY6BLR0_9GAMM</name>
<dbReference type="Gene3D" id="3.40.30.10">
    <property type="entry name" value="Glutaredoxin"/>
    <property type="match status" value="1"/>
</dbReference>
<evidence type="ECO:0000259" key="1">
    <source>
        <dbReference type="SMART" id="SM01248"/>
    </source>
</evidence>
<feature type="domain" description="KaiB" evidence="1">
    <location>
        <begin position="18"/>
        <end position="98"/>
    </location>
</feature>
<dbReference type="PANTHER" id="PTHR41709">
    <property type="entry name" value="KAIB-LIKE PROTEIN 1"/>
    <property type="match status" value="1"/>
</dbReference>
<dbReference type="PANTHER" id="PTHR41709:SF2">
    <property type="entry name" value="CIRCADIAN CLOCK PROTEIN KAIB2"/>
    <property type="match status" value="1"/>
</dbReference>
<dbReference type="SUPFAM" id="SSF52833">
    <property type="entry name" value="Thioredoxin-like"/>
    <property type="match status" value="1"/>
</dbReference>
<dbReference type="Pfam" id="PF07689">
    <property type="entry name" value="KaiB"/>
    <property type="match status" value="1"/>
</dbReference>